<evidence type="ECO:0008006" key="3">
    <source>
        <dbReference type="Google" id="ProtNLM"/>
    </source>
</evidence>
<organism evidence="2">
    <name type="scientific">marine sediment metagenome</name>
    <dbReference type="NCBI Taxonomy" id="412755"/>
    <lineage>
        <taxon>unclassified sequences</taxon>
        <taxon>metagenomes</taxon>
        <taxon>ecological metagenomes</taxon>
    </lineage>
</organism>
<proteinExistence type="predicted"/>
<dbReference type="GO" id="GO:0051287">
    <property type="term" value="F:NAD binding"/>
    <property type="evidence" value="ECO:0007669"/>
    <property type="project" value="InterPro"/>
</dbReference>
<dbReference type="SUPFAM" id="SSF53720">
    <property type="entry name" value="ALDH-like"/>
    <property type="match status" value="1"/>
</dbReference>
<name>X0Z3E6_9ZZZZ</name>
<sequence length="234" mass="26000">MNYNFLKIEKPGKLGDIGTLFGQGFKVSSSVEKAVDKILKEVEANGDRAILKFCRQFDRFDTKDINEVKVKSKEIELASKKVKKTFPNLVKALEVSYRNIKEYHNAQFKKESGSWTIKPGKGKEVGQILLPLERVGIYIPGGRYIYPSTVLMTVVPAMVAGVKEIVICTPPQPDGNIDQILLYLCGRLKIKEVYKIGGAQAIAVLTYGTESIKKVTPSSYSLPQYQTGSSYISP</sequence>
<dbReference type="InterPro" id="IPR016161">
    <property type="entry name" value="Ald_DH/histidinol_DH"/>
</dbReference>
<gene>
    <name evidence="2" type="ORF">S01H4_00532</name>
</gene>
<dbReference type="PANTHER" id="PTHR21256">
    <property type="entry name" value="HISTIDINOL DEHYDROGENASE HDH"/>
    <property type="match status" value="1"/>
</dbReference>
<protein>
    <recommendedName>
        <fullName evidence="3">Histidinol dehydrogenase</fullName>
    </recommendedName>
</protein>
<dbReference type="Gene3D" id="3.40.50.1980">
    <property type="entry name" value="Nitrogenase molybdenum iron protein domain"/>
    <property type="match status" value="1"/>
</dbReference>
<dbReference type="PRINTS" id="PR00083">
    <property type="entry name" value="HOLDHDRGNASE"/>
</dbReference>
<dbReference type="GO" id="GO:0000105">
    <property type="term" value="P:L-histidine biosynthetic process"/>
    <property type="evidence" value="ECO:0007669"/>
    <property type="project" value="TreeGrafter"/>
</dbReference>
<dbReference type="GO" id="GO:0046872">
    <property type="term" value="F:metal ion binding"/>
    <property type="evidence" value="ECO:0007669"/>
    <property type="project" value="InterPro"/>
</dbReference>
<dbReference type="AlphaFoldDB" id="X0Z3E6"/>
<dbReference type="GO" id="GO:0005829">
    <property type="term" value="C:cytosol"/>
    <property type="evidence" value="ECO:0007669"/>
    <property type="project" value="TreeGrafter"/>
</dbReference>
<dbReference type="InterPro" id="IPR012131">
    <property type="entry name" value="Hstdl_DH"/>
</dbReference>
<dbReference type="EMBL" id="BART01000075">
    <property type="protein sequence ID" value="GAG63509.1"/>
    <property type="molecule type" value="Genomic_DNA"/>
</dbReference>
<evidence type="ECO:0000313" key="2">
    <source>
        <dbReference type="EMBL" id="GAG63509.1"/>
    </source>
</evidence>
<comment type="caution">
    <text evidence="2">The sequence shown here is derived from an EMBL/GenBank/DDBJ whole genome shotgun (WGS) entry which is preliminary data.</text>
</comment>
<evidence type="ECO:0000256" key="1">
    <source>
        <dbReference type="ARBA" id="ARBA00023002"/>
    </source>
</evidence>
<keyword evidence="1" id="KW-0560">Oxidoreductase</keyword>
<accession>X0Z3E6</accession>
<dbReference type="PANTHER" id="PTHR21256:SF2">
    <property type="entry name" value="HISTIDINE BIOSYNTHESIS TRIFUNCTIONAL PROTEIN"/>
    <property type="match status" value="1"/>
</dbReference>
<dbReference type="GO" id="GO:0004399">
    <property type="term" value="F:histidinol dehydrogenase activity"/>
    <property type="evidence" value="ECO:0007669"/>
    <property type="project" value="TreeGrafter"/>
</dbReference>
<dbReference type="Pfam" id="PF00815">
    <property type="entry name" value="Histidinol_dh"/>
    <property type="match status" value="1"/>
</dbReference>
<reference evidence="2" key="1">
    <citation type="journal article" date="2014" name="Front. Microbiol.">
        <title>High frequency of phylogenetically diverse reductive dehalogenase-homologous genes in deep subseafloor sedimentary metagenomes.</title>
        <authorList>
            <person name="Kawai M."/>
            <person name="Futagami T."/>
            <person name="Toyoda A."/>
            <person name="Takaki Y."/>
            <person name="Nishi S."/>
            <person name="Hori S."/>
            <person name="Arai W."/>
            <person name="Tsubouchi T."/>
            <person name="Morono Y."/>
            <person name="Uchiyama I."/>
            <person name="Ito T."/>
            <person name="Fujiyama A."/>
            <person name="Inagaki F."/>
            <person name="Takami H."/>
        </authorList>
    </citation>
    <scope>NUCLEOTIDE SEQUENCE</scope>
    <source>
        <strain evidence="2">Expedition CK06-06</strain>
    </source>
</reference>